<feature type="non-terminal residue" evidence="1">
    <location>
        <position position="357"/>
    </location>
</feature>
<organism evidence="1 2">
    <name type="scientific">Dentiscutata erythropus</name>
    <dbReference type="NCBI Taxonomy" id="1348616"/>
    <lineage>
        <taxon>Eukaryota</taxon>
        <taxon>Fungi</taxon>
        <taxon>Fungi incertae sedis</taxon>
        <taxon>Mucoromycota</taxon>
        <taxon>Glomeromycotina</taxon>
        <taxon>Glomeromycetes</taxon>
        <taxon>Diversisporales</taxon>
        <taxon>Gigasporaceae</taxon>
        <taxon>Dentiscutata</taxon>
    </lineage>
</organism>
<protein>
    <submittedName>
        <fullName evidence="1">28439_t:CDS:1</fullName>
    </submittedName>
</protein>
<comment type="caution">
    <text evidence="1">The sequence shown here is derived from an EMBL/GenBank/DDBJ whole genome shotgun (WGS) entry which is preliminary data.</text>
</comment>
<proteinExistence type="predicted"/>
<name>A0A9N9N8I1_9GLOM</name>
<dbReference type="AlphaFoldDB" id="A0A9N9N8I1"/>
<evidence type="ECO:0000313" key="1">
    <source>
        <dbReference type="EMBL" id="CAG8710694.1"/>
    </source>
</evidence>
<feature type="non-terminal residue" evidence="1">
    <location>
        <position position="1"/>
    </location>
</feature>
<dbReference type="Proteomes" id="UP000789405">
    <property type="component" value="Unassembled WGS sequence"/>
</dbReference>
<evidence type="ECO:0000313" key="2">
    <source>
        <dbReference type="Proteomes" id="UP000789405"/>
    </source>
</evidence>
<sequence length="357" mass="41320">EDLYFGPFCHNWWISRLSEKNNDFCFLFPIHLHSKILIVLNEYDFIIEVGQLNSQFGPHPSYIYKCNEVQSELCETPSTAITTNISMNFHFESLIILLISYEYGYLELTNQIIKSFESNECKITIYTENNIQTFIDDDLESVWSQISCLKQFTDYQLFGLDHQYVQKLIREIQIPTCTLSNWNNDDLMTSIYKYHLKRHTCAQISYAINRHICLGFDISVGQDIENAIKGIRETSVANLKPNRDRDLNLACLNRQNLEKEPMLRGMKTNEKENRNILVSDLKIQQEKNQDTRLGSNSAIDCEMKLSVLVEMNNNNDSKPGSSANTAMKVQVEKNQIKIQWFALSLTLDGPISLRNLG</sequence>
<accession>A0A9N9N8I1</accession>
<gene>
    <name evidence="1" type="ORF">DERYTH_LOCUS13566</name>
</gene>
<keyword evidence="2" id="KW-1185">Reference proteome</keyword>
<reference evidence="1" key="1">
    <citation type="submission" date="2021-06" db="EMBL/GenBank/DDBJ databases">
        <authorList>
            <person name="Kallberg Y."/>
            <person name="Tangrot J."/>
            <person name="Rosling A."/>
        </authorList>
    </citation>
    <scope>NUCLEOTIDE SEQUENCE</scope>
    <source>
        <strain evidence="1">MA453B</strain>
    </source>
</reference>
<dbReference type="EMBL" id="CAJVPY010009618">
    <property type="protein sequence ID" value="CAG8710694.1"/>
    <property type="molecule type" value="Genomic_DNA"/>
</dbReference>